<dbReference type="EMBL" id="CP007493">
    <property type="protein sequence ID" value="AJB42851.1"/>
    <property type="molecule type" value="Genomic_DNA"/>
</dbReference>
<sequence length="55" mass="6466">MSKWRLRCEKCSSERVLDLGFNLYEFKKVYLYCPRCQENTPHVVLGVEAPEAVQT</sequence>
<proteinExistence type="predicted"/>
<protein>
    <submittedName>
        <fullName evidence="1">Uncharacterized protein</fullName>
    </submittedName>
</protein>
<evidence type="ECO:0000313" key="2">
    <source>
        <dbReference type="Proteomes" id="UP000266720"/>
    </source>
</evidence>
<dbReference type="KEGG" id="tcb:TCARB_1815"/>
<organism evidence="1 2">
    <name type="scientific">Thermofilum adornatum 1505</name>
    <dbReference type="NCBI Taxonomy" id="697581"/>
    <lineage>
        <taxon>Archaea</taxon>
        <taxon>Thermoproteota</taxon>
        <taxon>Thermoprotei</taxon>
        <taxon>Thermofilales</taxon>
        <taxon>Thermofilaceae</taxon>
        <taxon>Thermofilum</taxon>
    </lineage>
</organism>
<dbReference type="GeneID" id="58788007"/>
<reference evidence="2" key="1">
    <citation type="book" date="2010" name="EXTREMOPHILES" publisher="0:0-0">
        <title>Complete genome sequences of ten hyperthermophilic archaea reveal their metabolic capabilities and possible ecological roles.</title>
        <editorList>
            <person name="?"/>
        </editorList>
        <authorList>
            <person name="Ravin N.V."/>
            <person name="Mardanov A.V."/>
            <person name="Bonch-Osmolovskaya E.A."/>
            <person name="Skryabin K.G."/>
        </authorList>
    </citation>
    <scope>NUCLEOTIDE SEQUENCE [LARGE SCALE GENOMIC DNA]</scope>
    <source>
        <strain evidence="2">1505</strain>
    </source>
</reference>
<dbReference type="RefSeq" id="WP_187148150.1">
    <property type="nucleotide sequence ID" value="NZ_CP007493.1"/>
</dbReference>
<evidence type="ECO:0000313" key="1">
    <source>
        <dbReference type="EMBL" id="AJB42851.1"/>
    </source>
</evidence>
<name>A0A3G1AA85_9CREN</name>
<accession>A0A3G1AA85</accession>
<dbReference type="Proteomes" id="UP000266720">
    <property type="component" value="Chromosome"/>
</dbReference>
<gene>
    <name evidence="1" type="ORF">TCARB_1815</name>
</gene>
<dbReference type="AlphaFoldDB" id="A0A3G1AA85"/>